<evidence type="ECO:0000256" key="2">
    <source>
        <dbReference type="ARBA" id="ARBA00022801"/>
    </source>
</evidence>
<evidence type="ECO:0000256" key="3">
    <source>
        <dbReference type="ARBA" id="ARBA00023295"/>
    </source>
</evidence>
<dbReference type="AlphaFoldDB" id="A0A5C6UCE8"/>
<comment type="caution">
    <text evidence="6">The sequence shown here is derived from an EMBL/GenBank/DDBJ whole genome shotgun (WGS) entry which is preliminary data.</text>
</comment>
<dbReference type="Gene3D" id="2.160.20.10">
    <property type="entry name" value="Single-stranded right-handed beta-helix, Pectin lyase-like"/>
    <property type="match status" value="1"/>
</dbReference>
<organism evidence="6 7">
    <name type="scientific">Sphingomonas ginsenosidivorax</name>
    <dbReference type="NCBI Taxonomy" id="862135"/>
    <lineage>
        <taxon>Bacteria</taxon>
        <taxon>Pseudomonadati</taxon>
        <taxon>Pseudomonadota</taxon>
        <taxon>Alphaproteobacteria</taxon>
        <taxon>Sphingomonadales</taxon>
        <taxon>Sphingomonadaceae</taxon>
        <taxon>Sphingomonas</taxon>
    </lineage>
</organism>
<evidence type="ECO:0000256" key="1">
    <source>
        <dbReference type="ARBA" id="ARBA00008834"/>
    </source>
</evidence>
<protein>
    <submittedName>
        <fullName evidence="6">Glycoside hydrolase</fullName>
    </submittedName>
</protein>
<dbReference type="InterPro" id="IPR006311">
    <property type="entry name" value="TAT_signal"/>
</dbReference>
<dbReference type="PANTHER" id="PTHR31339:SF0">
    <property type="entry name" value="PECTIN LYASE-LIKE SUPERFAMILY PROTEIN"/>
    <property type="match status" value="1"/>
</dbReference>
<keyword evidence="3 4" id="KW-0326">Glycosidase</keyword>
<gene>
    <name evidence="6" type="ORF">FSB78_01040</name>
</gene>
<evidence type="ECO:0000313" key="7">
    <source>
        <dbReference type="Proteomes" id="UP000321250"/>
    </source>
</evidence>
<keyword evidence="5" id="KW-0732">Signal</keyword>
<feature type="chain" id="PRO_5022942196" evidence="5">
    <location>
        <begin position="27"/>
        <end position="445"/>
    </location>
</feature>
<dbReference type="PROSITE" id="PS51318">
    <property type="entry name" value="TAT"/>
    <property type="match status" value="1"/>
</dbReference>
<dbReference type="OrthoDB" id="9795222at2"/>
<evidence type="ECO:0000256" key="4">
    <source>
        <dbReference type="RuleBase" id="RU361169"/>
    </source>
</evidence>
<keyword evidence="2 4" id="KW-0378">Hydrolase</keyword>
<dbReference type="GO" id="GO:0004650">
    <property type="term" value="F:polygalacturonase activity"/>
    <property type="evidence" value="ECO:0007669"/>
    <property type="project" value="InterPro"/>
</dbReference>
<dbReference type="GO" id="GO:0005975">
    <property type="term" value="P:carbohydrate metabolic process"/>
    <property type="evidence" value="ECO:0007669"/>
    <property type="project" value="InterPro"/>
</dbReference>
<name>A0A5C6UCE8_9SPHN</name>
<dbReference type="InterPro" id="IPR006626">
    <property type="entry name" value="PbH1"/>
</dbReference>
<dbReference type="Proteomes" id="UP000321250">
    <property type="component" value="Unassembled WGS sequence"/>
</dbReference>
<feature type="signal peptide" evidence="5">
    <location>
        <begin position="1"/>
        <end position="26"/>
    </location>
</feature>
<comment type="similarity">
    <text evidence="1 4">Belongs to the glycosyl hydrolase 28 family.</text>
</comment>
<dbReference type="InterPro" id="IPR011050">
    <property type="entry name" value="Pectin_lyase_fold/virulence"/>
</dbReference>
<evidence type="ECO:0000313" key="6">
    <source>
        <dbReference type="EMBL" id="TXC69705.1"/>
    </source>
</evidence>
<dbReference type="RefSeq" id="WP_147079211.1">
    <property type="nucleotide sequence ID" value="NZ_VOQR01000001.1"/>
</dbReference>
<evidence type="ECO:0000256" key="5">
    <source>
        <dbReference type="SAM" id="SignalP"/>
    </source>
</evidence>
<dbReference type="PANTHER" id="PTHR31339">
    <property type="entry name" value="PECTIN LYASE-RELATED"/>
    <property type="match status" value="1"/>
</dbReference>
<dbReference type="InterPro" id="IPR012334">
    <property type="entry name" value="Pectin_lyas_fold"/>
</dbReference>
<proteinExistence type="inferred from homology"/>
<dbReference type="SUPFAM" id="SSF51126">
    <property type="entry name" value="Pectin lyase-like"/>
    <property type="match status" value="1"/>
</dbReference>
<keyword evidence="7" id="KW-1185">Reference proteome</keyword>
<dbReference type="Pfam" id="PF00295">
    <property type="entry name" value="Glyco_hydro_28"/>
    <property type="match status" value="1"/>
</dbReference>
<sequence>MTYARRDALRLSTAALVGTLAAPLSAASRKTFDARSFGAKGDGRTLDTAAIQRTIDAAAQVGGRVVLGGSARYLTGPLTLAGGIDFHIERHATLCVSTDPAHYADPLAGVLGARGAHGLTLSGAGTIDGRSPAFMERYDAVGEWWIPKPFRPRLVVLADCADLVIRDLTFARAPHWTVHLVGCRRVLIDRLTIANQLDVPNCDGIDPDHCQDVEIRNCRITCGDDAIVIKTTAGYERYGPSRNITVRDCVIETQDSGLKIGTETVQDIHDILFERCEIRRSSRGLCIQLRDAGTVRNIVFRQIRFVAQYFADPWWGRGEAISFTAVPRTASTRIGTIRDVLVEDVTGRAENSIRIEGLNGARVSDIRLRKVHVTLDRWTRYRGGLFDNRPTNVGVALEPHDTVGVNIRHADRVTLDDVTVAVAPRARGQVSDEVRSEDTTALVRR</sequence>
<accession>A0A5C6UCE8</accession>
<dbReference type="SMART" id="SM00710">
    <property type="entry name" value="PbH1"/>
    <property type="match status" value="5"/>
</dbReference>
<dbReference type="InterPro" id="IPR000743">
    <property type="entry name" value="Glyco_hydro_28"/>
</dbReference>
<reference evidence="6 7" key="1">
    <citation type="journal article" date="2013" name="Antonie Van Leeuwenhoek">
        <title>Sphingomonas ginsenosidivorax sp. nov., with the ability to transform ginsenosides.</title>
        <authorList>
            <person name="Jin X.F."/>
            <person name="Kim J.K."/>
            <person name="Liu Q.M."/>
            <person name="Kang M.S."/>
            <person name="He D."/>
            <person name="Jin F.X."/>
            <person name="Kim S.C."/>
            <person name="Im W.T."/>
        </authorList>
    </citation>
    <scope>NUCLEOTIDE SEQUENCE [LARGE SCALE GENOMIC DNA]</scope>
    <source>
        <strain evidence="6 7">KHI67</strain>
    </source>
</reference>
<dbReference type="EMBL" id="VOQR01000001">
    <property type="protein sequence ID" value="TXC69705.1"/>
    <property type="molecule type" value="Genomic_DNA"/>
</dbReference>
<dbReference type="InterPro" id="IPR051801">
    <property type="entry name" value="GH28_Enzymes"/>
</dbReference>